<gene>
    <name evidence="1" type="ORF">TVAG_306710</name>
</gene>
<evidence type="ECO:0000313" key="1">
    <source>
        <dbReference type="EMBL" id="EAY18149.1"/>
    </source>
</evidence>
<keyword evidence="2" id="KW-1185">Reference proteome</keyword>
<protein>
    <submittedName>
        <fullName evidence="1">Uncharacterized protein</fullName>
    </submittedName>
</protein>
<dbReference type="Proteomes" id="UP000001542">
    <property type="component" value="Unassembled WGS sequence"/>
</dbReference>
<dbReference type="RefSeq" id="XP_001579135.1">
    <property type="nucleotide sequence ID" value="XM_001579085.1"/>
</dbReference>
<accession>A2DNG1</accession>
<dbReference type="VEuPathDB" id="TrichDB:TVAG_306710"/>
<reference evidence="1" key="1">
    <citation type="submission" date="2006-10" db="EMBL/GenBank/DDBJ databases">
        <authorList>
            <person name="Amadeo P."/>
            <person name="Zhao Q."/>
            <person name="Wortman J."/>
            <person name="Fraser-Liggett C."/>
            <person name="Carlton J."/>
        </authorList>
    </citation>
    <scope>NUCLEOTIDE SEQUENCE</scope>
    <source>
        <strain evidence="1">G3</strain>
    </source>
</reference>
<dbReference type="VEuPathDB" id="TrichDB:TVAGG3_1024940"/>
<name>A2DNG1_TRIV3</name>
<organism evidence="1 2">
    <name type="scientific">Trichomonas vaginalis (strain ATCC PRA-98 / G3)</name>
    <dbReference type="NCBI Taxonomy" id="412133"/>
    <lineage>
        <taxon>Eukaryota</taxon>
        <taxon>Metamonada</taxon>
        <taxon>Parabasalia</taxon>
        <taxon>Trichomonadida</taxon>
        <taxon>Trichomonadidae</taxon>
        <taxon>Trichomonas</taxon>
    </lineage>
</organism>
<evidence type="ECO:0000313" key="2">
    <source>
        <dbReference type="Proteomes" id="UP000001542"/>
    </source>
</evidence>
<sequence>MNVTIVVVIGEAGYITEVKWDETKNPNEGATQEQDKITLQLGNGDYTLPDTLLDQPQP</sequence>
<proteinExistence type="predicted"/>
<reference evidence="1" key="2">
    <citation type="journal article" date="2007" name="Science">
        <title>Draft genome sequence of the sexually transmitted pathogen Trichomonas vaginalis.</title>
        <authorList>
            <person name="Carlton J.M."/>
            <person name="Hirt R.P."/>
            <person name="Silva J.C."/>
            <person name="Delcher A.L."/>
            <person name="Schatz M."/>
            <person name="Zhao Q."/>
            <person name="Wortman J.R."/>
            <person name="Bidwell S.L."/>
            <person name="Alsmark U.C.M."/>
            <person name="Besteiro S."/>
            <person name="Sicheritz-Ponten T."/>
            <person name="Noel C.J."/>
            <person name="Dacks J.B."/>
            <person name="Foster P.G."/>
            <person name="Simillion C."/>
            <person name="Van de Peer Y."/>
            <person name="Miranda-Saavedra D."/>
            <person name="Barton G.J."/>
            <person name="Westrop G.D."/>
            <person name="Mueller S."/>
            <person name="Dessi D."/>
            <person name="Fiori P.L."/>
            <person name="Ren Q."/>
            <person name="Paulsen I."/>
            <person name="Zhang H."/>
            <person name="Bastida-Corcuera F.D."/>
            <person name="Simoes-Barbosa A."/>
            <person name="Brown M.T."/>
            <person name="Hayes R.D."/>
            <person name="Mukherjee M."/>
            <person name="Okumura C.Y."/>
            <person name="Schneider R."/>
            <person name="Smith A.J."/>
            <person name="Vanacova S."/>
            <person name="Villalvazo M."/>
            <person name="Haas B.J."/>
            <person name="Pertea M."/>
            <person name="Feldblyum T.V."/>
            <person name="Utterback T.R."/>
            <person name="Shu C.L."/>
            <person name="Osoegawa K."/>
            <person name="de Jong P.J."/>
            <person name="Hrdy I."/>
            <person name="Horvathova L."/>
            <person name="Zubacova Z."/>
            <person name="Dolezal P."/>
            <person name="Malik S.B."/>
            <person name="Logsdon J.M. Jr."/>
            <person name="Henze K."/>
            <person name="Gupta A."/>
            <person name="Wang C.C."/>
            <person name="Dunne R.L."/>
            <person name="Upcroft J.A."/>
            <person name="Upcroft P."/>
            <person name="White O."/>
            <person name="Salzberg S.L."/>
            <person name="Tang P."/>
            <person name="Chiu C.-H."/>
            <person name="Lee Y.-S."/>
            <person name="Embley T.M."/>
            <person name="Coombs G.H."/>
            <person name="Mottram J.C."/>
            <person name="Tachezy J."/>
            <person name="Fraser-Liggett C.M."/>
            <person name="Johnson P.J."/>
        </authorList>
    </citation>
    <scope>NUCLEOTIDE SEQUENCE [LARGE SCALE GENOMIC DNA]</scope>
    <source>
        <strain evidence="1">G3</strain>
    </source>
</reference>
<dbReference type="EMBL" id="DS113222">
    <property type="protein sequence ID" value="EAY18149.1"/>
    <property type="molecule type" value="Genomic_DNA"/>
</dbReference>
<dbReference type="AlphaFoldDB" id="A2DNG1"/>
<dbReference type="InParanoid" id="A2DNG1"/>
<dbReference type="KEGG" id="tva:5463653"/>